<evidence type="ECO:0000256" key="3">
    <source>
        <dbReference type="HAMAP-Rule" id="MF_00272"/>
    </source>
</evidence>
<dbReference type="InterPro" id="IPR000089">
    <property type="entry name" value="Biotin_lipoyl"/>
</dbReference>
<comment type="function">
    <text evidence="3">The glycine cleavage system catalyzes the degradation of glycine. The H protein shuttles the methylamine group of glycine from the P protein to the T protein.</text>
</comment>
<comment type="cofactor">
    <cofactor evidence="3">
        <name>(R)-lipoate</name>
        <dbReference type="ChEBI" id="CHEBI:83088"/>
    </cofactor>
    <text evidence="3">Binds 1 lipoyl cofactor covalently.</text>
</comment>
<proteinExistence type="inferred from homology"/>
<dbReference type="InterPro" id="IPR011053">
    <property type="entry name" value="Single_hybrid_motif"/>
</dbReference>
<evidence type="ECO:0000313" key="7">
    <source>
        <dbReference type="Proteomes" id="UP000580051"/>
    </source>
</evidence>
<accession>A0A6V8NNB8</accession>
<dbReference type="PANTHER" id="PTHR11715:SF3">
    <property type="entry name" value="GLYCINE CLEAVAGE SYSTEM H PROTEIN-RELATED"/>
    <property type="match status" value="1"/>
</dbReference>
<comment type="similarity">
    <text evidence="1 3">Belongs to the GcvH family.</text>
</comment>
<evidence type="ECO:0000256" key="2">
    <source>
        <dbReference type="ARBA" id="ARBA00022823"/>
    </source>
</evidence>
<dbReference type="AlphaFoldDB" id="A0A6V8NNB8"/>
<dbReference type="SUPFAM" id="SSF51230">
    <property type="entry name" value="Single hybrid motif"/>
    <property type="match status" value="1"/>
</dbReference>
<evidence type="ECO:0000256" key="1">
    <source>
        <dbReference type="ARBA" id="ARBA00009249"/>
    </source>
</evidence>
<protein>
    <recommendedName>
        <fullName evidence="3">Glycine cleavage system H protein</fullName>
    </recommendedName>
</protein>
<dbReference type="InterPro" id="IPR017453">
    <property type="entry name" value="GCV_H_sub"/>
</dbReference>
<organism evidence="6 7">
    <name type="scientific">Candidatus Hakubella thermalkaliphila</name>
    <dbReference type="NCBI Taxonomy" id="2754717"/>
    <lineage>
        <taxon>Bacteria</taxon>
        <taxon>Bacillati</taxon>
        <taxon>Actinomycetota</taxon>
        <taxon>Actinomycetota incertae sedis</taxon>
        <taxon>Candidatus Hakubellales</taxon>
        <taxon>Candidatus Hakubellaceae</taxon>
        <taxon>Candidatus Hakubella</taxon>
    </lineage>
</organism>
<dbReference type="PANTHER" id="PTHR11715">
    <property type="entry name" value="GLYCINE CLEAVAGE SYSTEM H PROTEIN"/>
    <property type="match status" value="1"/>
</dbReference>
<dbReference type="EMBL" id="BLRV01000099">
    <property type="protein sequence ID" value="GFP21765.1"/>
    <property type="molecule type" value="Genomic_DNA"/>
</dbReference>
<gene>
    <name evidence="3" type="primary">gcvH</name>
    <name evidence="6" type="ORF">HKBW3S06_00992</name>
</gene>
<dbReference type="InterPro" id="IPR003016">
    <property type="entry name" value="2-oxoA_DH_lipoyl-BS"/>
</dbReference>
<feature type="domain" description="Lipoyl-binding" evidence="5">
    <location>
        <begin position="21"/>
        <end position="103"/>
    </location>
</feature>
<comment type="subunit">
    <text evidence="3">The glycine cleavage system is composed of four proteins: P, T, L and H.</text>
</comment>
<name>A0A6V8NNB8_9ACTN</name>
<sequence>MNPEGLLYSSEHEWVRRKGDHVVLGITDYAQQALGDIVYLEVPEEGTQVVADEAFAEVESVKAVSDIYSPVTGEIVKVNQKVIESPEIIHEDPYGKGWIVVIEMSDPSELDNLMTAEEYEEFTRELE</sequence>
<dbReference type="PROSITE" id="PS50968">
    <property type="entry name" value="BIOTINYL_LIPOYL"/>
    <property type="match status" value="1"/>
</dbReference>
<evidence type="ECO:0000256" key="4">
    <source>
        <dbReference type="PIRSR" id="PIRSR617453-50"/>
    </source>
</evidence>
<dbReference type="InterPro" id="IPR033753">
    <property type="entry name" value="GCV_H/Fam206"/>
</dbReference>
<dbReference type="Gene3D" id="2.40.50.100">
    <property type="match status" value="1"/>
</dbReference>
<dbReference type="Pfam" id="PF01597">
    <property type="entry name" value="GCV_H"/>
    <property type="match status" value="1"/>
</dbReference>
<evidence type="ECO:0000259" key="5">
    <source>
        <dbReference type="PROSITE" id="PS50968"/>
    </source>
</evidence>
<dbReference type="GO" id="GO:0009249">
    <property type="term" value="P:protein lipoylation"/>
    <property type="evidence" value="ECO:0007669"/>
    <property type="project" value="TreeGrafter"/>
</dbReference>
<dbReference type="PROSITE" id="PS00189">
    <property type="entry name" value="LIPOYL"/>
    <property type="match status" value="1"/>
</dbReference>
<reference evidence="6 7" key="1">
    <citation type="journal article" date="2020" name="Front. Microbiol.">
        <title>Single-cell genomics of novel Actinobacteria with the Wood-Ljungdahl pathway discovered in a serpentinizing system.</title>
        <authorList>
            <person name="Merino N."/>
            <person name="Kawai M."/>
            <person name="Boyd E.S."/>
            <person name="Colman D.R."/>
            <person name="McGlynn S.E."/>
            <person name="Nealson K.H."/>
            <person name="Kurokawa K."/>
            <person name="Hongoh Y."/>
        </authorList>
    </citation>
    <scope>NUCLEOTIDE SEQUENCE [LARGE SCALE GENOMIC DNA]</scope>
    <source>
        <strain evidence="6 7">S06</strain>
    </source>
</reference>
<dbReference type="GO" id="GO:0005960">
    <property type="term" value="C:glycine cleavage complex"/>
    <property type="evidence" value="ECO:0007669"/>
    <property type="project" value="InterPro"/>
</dbReference>
<dbReference type="CDD" id="cd06848">
    <property type="entry name" value="GCS_H"/>
    <property type="match status" value="1"/>
</dbReference>
<dbReference type="InterPro" id="IPR002930">
    <property type="entry name" value="GCV_H"/>
</dbReference>
<dbReference type="RefSeq" id="WP_176226869.1">
    <property type="nucleotide sequence ID" value="NZ_BLRV01000099.1"/>
</dbReference>
<comment type="caution">
    <text evidence="6">The sequence shown here is derived from an EMBL/GenBank/DDBJ whole genome shotgun (WGS) entry which is preliminary data.</text>
</comment>
<dbReference type="NCBIfam" id="TIGR00527">
    <property type="entry name" value="gcvH"/>
    <property type="match status" value="1"/>
</dbReference>
<feature type="modified residue" description="N6-lipoyllysine" evidence="3 4">
    <location>
        <position position="62"/>
    </location>
</feature>
<dbReference type="Proteomes" id="UP000580051">
    <property type="component" value="Unassembled WGS sequence"/>
</dbReference>
<dbReference type="GO" id="GO:0019464">
    <property type="term" value="P:glycine decarboxylation via glycine cleavage system"/>
    <property type="evidence" value="ECO:0007669"/>
    <property type="project" value="UniProtKB-UniRule"/>
</dbReference>
<dbReference type="GO" id="GO:0005829">
    <property type="term" value="C:cytosol"/>
    <property type="evidence" value="ECO:0007669"/>
    <property type="project" value="TreeGrafter"/>
</dbReference>
<keyword evidence="2 3" id="KW-0450">Lipoyl</keyword>
<evidence type="ECO:0000313" key="6">
    <source>
        <dbReference type="EMBL" id="GFP21765.1"/>
    </source>
</evidence>
<dbReference type="NCBIfam" id="NF002270">
    <property type="entry name" value="PRK01202.1"/>
    <property type="match status" value="1"/>
</dbReference>
<dbReference type="HAMAP" id="MF_00272">
    <property type="entry name" value="GcvH"/>
    <property type="match status" value="1"/>
</dbReference>